<comment type="caution">
    <text evidence="2">The sequence shown here is derived from an EMBL/GenBank/DDBJ whole genome shotgun (WGS) entry which is preliminary data.</text>
</comment>
<feature type="transmembrane region" description="Helical" evidence="1">
    <location>
        <begin position="29"/>
        <end position="48"/>
    </location>
</feature>
<name>A0ABP9ISG0_9ACTN</name>
<evidence type="ECO:0000313" key="2">
    <source>
        <dbReference type="EMBL" id="GAA5008271.1"/>
    </source>
</evidence>
<gene>
    <name evidence="2" type="ORF">GCM10023335_26840</name>
</gene>
<keyword evidence="1" id="KW-1133">Transmembrane helix</keyword>
<keyword evidence="1" id="KW-0812">Transmembrane</keyword>
<keyword evidence="3" id="KW-1185">Reference proteome</keyword>
<dbReference type="Proteomes" id="UP001501759">
    <property type="component" value="Unassembled WGS sequence"/>
</dbReference>
<reference evidence="3" key="1">
    <citation type="journal article" date="2019" name="Int. J. Syst. Evol. Microbiol.">
        <title>The Global Catalogue of Microorganisms (GCM) 10K type strain sequencing project: providing services to taxonomists for standard genome sequencing and annotation.</title>
        <authorList>
            <consortium name="The Broad Institute Genomics Platform"/>
            <consortium name="The Broad Institute Genome Sequencing Center for Infectious Disease"/>
            <person name="Wu L."/>
            <person name="Ma J."/>
        </authorList>
    </citation>
    <scope>NUCLEOTIDE SEQUENCE [LARGE SCALE GENOMIC DNA]</scope>
    <source>
        <strain evidence="3">JCM 18409</strain>
    </source>
</reference>
<evidence type="ECO:0000313" key="3">
    <source>
        <dbReference type="Proteomes" id="UP001501759"/>
    </source>
</evidence>
<accession>A0ABP9ISG0</accession>
<dbReference type="EMBL" id="BAABKB010000005">
    <property type="protein sequence ID" value="GAA5008271.1"/>
    <property type="molecule type" value="Genomic_DNA"/>
</dbReference>
<feature type="transmembrane region" description="Helical" evidence="1">
    <location>
        <begin position="60"/>
        <end position="76"/>
    </location>
</feature>
<organism evidence="2 3">
    <name type="scientific">Streptomyces siamensis</name>
    <dbReference type="NCBI Taxonomy" id="1274986"/>
    <lineage>
        <taxon>Bacteria</taxon>
        <taxon>Bacillati</taxon>
        <taxon>Actinomycetota</taxon>
        <taxon>Actinomycetes</taxon>
        <taxon>Kitasatosporales</taxon>
        <taxon>Streptomycetaceae</taxon>
        <taxon>Streptomyces</taxon>
    </lineage>
</organism>
<keyword evidence="1" id="KW-0472">Membrane</keyword>
<evidence type="ECO:0000256" key="1">
    <source>
        <dbReference type="SAM" id="Phobius"/>
    </source>
</evidence>
<protein>
    <submittedName>
        <fullName evidence="2">Uncharacterized protein</fullName>
    </submittedName>
</protein>
<sequence>MGDVVFFQLVGTVIQFAVGHVVQTRLGPLGGLGLFLLALAPVLIRLALKAIRRTLREHPGWWALGLLVCLLALSLQA</sequence>
<proteinExistence type="predicted"/>